<sequence length="165" mass="17139">MTVRYPAMKHPRTILATTAIAVLGLVVAAQSFHANIDTAQARPAVVAAPSVSPVAWVDPPARGGAPETTGTLAAQPKPLTIAAILPAPEPVATAPVEPPRRAAAAHRGKGSERARLRVARLHRTLPGRTAAVDPATLPRPESRPAQNRIDPIGDILRGLGLGRDS</sequence>
<gene>
    <name evidence="3" type="ORF">SAMN05216360_13314</name>
</gene>
<evidence type="ECO:0000313" key="3">
    <source>
        <dbReference type="EMBL" id="SDO65471.1"/>
    </source>
</evidence>
<protein>
    <submittedName>
        <fullName evidence="3">Uncharacterized protein</fullName>
    </submittedName>
</protein>
<dbReference type="EMBL" id="FNHS01000033">
    <property type="protein sequence ID" value="SDO65471.1"/>
    <property type="molecule type" value="Genomic_DNA"/>
</dbReference>
<dbReference type="Proteomes" id="UP000198704">
    <property type="component" value="Unassembled WGS sequence"/>
</dbReference>
<keyword evidence="2" id="KW-0732">Signal</keyword>
<feature type="region of interest" description="Disordered" evidence="1">
    <location>
        <begin position="91"/>
        <end position="113"/>
    </location>
</feature>
<feature type="signal peptide" evidence="2">
    <location>
        <begin position="1"/>
        <end position="34"/>
    </location>
</feature>
<evidence type="ECO:0000256" key="1">
    <source>
        <dbReference type="SAM" id="MobiDB-lite"/>
    </source>
</evidence>
<feature type="chain" id="PRO_5011707608" evidence="2">
    <location>
        <begin position="35"/>
        <end position="165"/>
    </location>
</feature>
<keyword evidence="4" id="KW-1185">Reference proteome</keyword>
<organism evidence="3 4">
    <name type="scientific">Methylobacterium phyllostachyos</name>
    <dbReference type="NCBI Taxonomy" id="582672"/>
    <lineage>
        <taxon>Bacteria</taxon>
        <taxon>Pseudomonadati</taxon>
        <taxon>Pseudomonadota</taxon>
        <taxon>Alphaproteobacteria</taxon>
        <taxon>Hyphomicrobiales</taxon>
        <taxon>Methylobacteriaceae</taxon>
        <taxon>Methylobacterium</taxon>
    </lineage>
</organism>
<reference evidence="4" key="1">
    <citation type="submission" date="2016-10" db="EMBL/GenBank/DDBJ databases">
        <authorList>
            <person name="Varghese N."/>
            <person name="Submissions S."/>
        </authorList>
    </citation>
    <scope>NUCLEOTIDE SEQUENCE [LARGE SCALE GENOMIC DNA]</scope>
    <source>
        <strain evidence="4">BL47</strain>
    </source>
</reference>
<proteinExistence type="predicted"/>
<evidence type="ECO:0000313" key="4">
    <source>
        <dbReference type="Proteomes" id="UP000198704"/>
    </source>
</evidence>
<evidence type="ECO:0000256" key="2">
    <source>
        <dbReference type="SAM" id="SignalP"/>
    </source>
</evidence>
<name>A0A1H0LBV6_9HYPH</name>
<accession>A0A1H0LBV6</accession>
<dbReference type="AlphaFoldDB" id="A0A1H0LBV6"/>
<feature type="region of interest" description="Disordered" evidence="1">
    <location>
        <begin position="126"/>
        <end position="150"/>
    </location>
</feature>